<name>A0A607TFF9_SALER</name>
<dbReference type="Pfam" id="PF06630">
    <property type="entry name" value="Exonuc_VIII"/>
    <property type="match status" value="1"/>
</dbReference>
<dbReference type="EMBL" id="AAKRRA010000121">
    <property type="protein sequence ID" value="ECU9835485.1"/>
    <property type="molecule type" value="Genomic_DNA"/>
</dbReference>
<feature type="compositionally biased region" description="Polar residues" evidence="1">
    <location>
        <begin position="434"/>
        <end position="445"/>
    </location>
</feature>
<feature type="region of interest" description="Disordered" evidence="1">
    <location>
        <begin position="580"/>
        <end position="603"/>
    </location>
</feature>
<feature type="region of interest" description="Disordered" evidence="1">
    <location>
        <begin position="507"/>
        <end position="535"/>
    </location>
</feature>
<gene>
    <name evidence="3" type="primary">recE</name>
    <name evidence="3" type="ORF">CXS49_22025</name>
</gene>
<reference evidence="3" key="1">
    <citation type="submission" date="2018-07" db="EMBL/GenBank/DDBJ databases">
        <authorList>
            <consortium name="PulseNet: The National Subtyping Network for Foodborne Disease Surveillance"/>
            <person name="Tarr C.L."/>
            <person name="Trees E."/>
            <person name="Katz L.S."/>
            <person name="Carleton-Romer H.A."/>
            <person name="Stroika S."/>
            <person name="Kucerova Z."/>
            <person name="Roache K.F."/>
            <person name="Sabol A.L."/>
            <person name="Besser J."/>
            <person name="Gerner-Smidt P."/>
        </authorList>
    </citation>
    <scope>NUCLEOTIDE SEQUENCE</scope>
    <source>
        <strain evidence="3">PNUSAS030031</strain>
    </source>
</reference>
<dbReference type="Gene3D" id="3.90.320.10">
    <property type="match status" value="1"/>
</dbReference>
<dbReference type="InterPro" id="IPR024432">
    <property type="entry name" value="Put_RecE_PDDEXK-like_dom"/>
</dbReference>
<accession>A0A607TFF9</accession>
<comment type="caution">
    <text evidence="3">The sequence shown here is derived from an EMBL/GenBank/DDBJ whole genome shotgun (WGS) entry which is preliminary data.</text>
</comment>
<feature type="region of interest" description="Disordered" evidence="1">
    <location>
        <begin position="89"/>
        <end position="124"/>
    </location>
</feature>
<evidence type="ECO:0000313" key="3">
    <source>
        <dbReference type="EMBL" id="ECU9835485.1"/>
    </source>
</evidence>
<dbReference type="GO" id="GO:0051908">
    <property type="term" value="F:double-stranded DNA 5'-3' DNA exonuclease activity"/>
    <property type="evidence" value="ECO:0007669"/>
    <property type="project" value="InterPro"/>
</dbReference>
<dbReference type="NCBIfam" id="NF007259">
    <property type="entry name" value="PRK09709.1"/>
    <property type="match status" value="1"/>
</dbReference>
<keyword evidence="3" id="KW-0378">Hydrolase</keyword>
<dbReference type="Pfam" id="PF12684">
    <property type="entry name" value="DUF3799"/>
    <property type="match status" value="1"/>
</dbReference>
<proteinExistence type="predicted"/>
<sequence length="1048" mass="118065">MSTKPLFLLRKAKKSSGEPDVVLWASDDFESTCATLDYLIVKSGKKLSNYFKAVATNFPVVNELPPEGEIDFTWCERYQLSKDSMTWELKPGAAPDDVHHQEDAQETEEPTGGQEENAQADAHEDCQDCEVSVATLRFTQRLLHIFTYAAGDRKYLHHATREQRKHITALEMDQENSYVQNLLLAIRSMAEPTTLDNAALLRLTDAIKAVFSITKKHQPYEFKNFISAWLDTEHIDRGLLTKEWRKGNRVSRITRTASGANAGGGNLTDRGEGFVHDLTSLARDVATGVLARSMDVDIYNLHPAHAKRIEEIIAENKPPFSVFRDKFITMPGGLDYSRAIVVASVKEAPIGIEVIPAHVTEYLNKVLTETDHANPDPEIVDIACGRSSAPMPQRVTEEEKQDDEEKLQPSCAMADEQATAETVEPDATEHHQDTQPLDAQSQVNSVDAKYQKLRAELYEARKNIPPKNPVDADKLLAVSRGEFVEGISDPNDPKWVKGIQTRDSVYQNQPETEQNDPNTQQNEPETKQPEPVVQQQETEKVCTACGKAGGGNCPDCGAVMGDATYQKTFNEENQNEYQEKGLEEMEGAEHPHKENAGSNPHCDCSDEAGETTAPVVTEIMWPSYFEPGRYENLPNEVYHSANGISSTMLKDARISLMYYHGRHIAGTIPGEESDALLRGRIIHSYVLETDKFADEYAIPVPVPEYVVTTSNELIAIIKKHNASLPALMTPEQMKEWIESYNSTLIQPLSVSAGAEETGILYGSLPEEFRRIPEGEKHTASAMKACIKEYNASLPPLLKASGTREQLLEQIETVDPELAKKERAKSLPYNISGTKEQLTEIARKIRPELVTLEDWQKRQQEENAGKTFISPDMYEQAKNIHAALQNNTDAARLLNHPDRKSEISYFGFDEETGLEIRVRPDIEIRLPYESICADVKSVSLGYVRQERLKDRLHREIIERDYHLSAAMYCDVANLDKFFWIFVNKDAGYHWVAVVEASQELLELGRQEYRRTLRQINEALETNNWPAPITESYTDELNDFDLRRLEALSI</sequence>
<feature type="compositionally biased region" description="Basic and acidic residues" evidence="1">
    <location>
        <begin position="580"/>
        <end position="595"/>
    </location>
</feature>
<feature type="compositionally biased region" description="Polar residues" evidence="1">
    <location>
        <begin position="507"/>
        <end position="522"/>
    </location>
</feature>
<organism evidence="3">
    <name type="scientific">Salmonella enterica</name>
    <name type="common">Salmonella choleraesuis</name>
    <dbReference type="NCBI Taxonomy" id="28901"/>
    <lineage>
        <taxon>Bacteria</taxon>
        <taxon>Pseudomonadati</taxon>
        <taxon>Pseudomonadota</taxon>
        <taxon>Gammaproteobacteria</taxon>
        <taxon>Enterobacterales</taxon>
        <taxon>Enterobacteriaceae</taxon>
        <taxon>Salmonella</taxon>
    </lineage>
</organism>
<feature type="domain" description="Putative exodeoxyribonuclease 8 PDDEXK-like" evidence="2">
    <location>
        <begin position="861"/>
        <end position="1025"/>
    </location>
</feature>
<protein>
    <submittedName>
        <fullName evidence="3">Exodeoxyribonuclease VIII</fullName>
        <ecNumber evidence="3">3.1.11.-</ecNumber>
    </submittedName>
</protein>
<feature type="region of interest" description="Disordered" evidence="1">
    <location>
        <begin position="385"/>
        <end position="445"/>
    </location>
</feature>
<dbReference type="InterPro" id="IPR011604">
    <property type="entry name" value="PDDEXK-like_dom_sf"/>
</dbReference>
<evidence type="ECO:0000256" key="1">
    <source>
        <dbReference type="SAM" id="MobiDB-lite"/>
    </source>
</evidence>
<evidence type="ECO:0000259" key="2">
    <source>
        <dbReference type="Pfam" id="PF12684"/>
    </source>
</evidence>
<dbReference type="InterPro" id="IPR010584">
    <property type="entry name" value="ExoDNase_VIII"/>
</dbReference>
<dbReference type="EC" id="3.1.11.-" evidence="3"/>
<dbReference type="AlphaFoldDB" id="A0A607TFF9"/>